<organism evidence="2 3">
    <name type="scientific">Acinetobacter venetianus</name>
    <dbReference type="NCBI Taxonomy" id="52133"/>
    <lineage>
        <taxon>Bacteria</taxon>
        <taxon>Pseudomonadati</taxon>
        <taxon>Pseudomonadota</taxon>
        <taxon>Gammaproteobacteria</taxon>
        <taxon>Moraxellales</taxon>
        <taxon>Moraxellaceae</taxon>
        <taxon>Acinetobacter</taxon>
    </lineage>
</organism>
<feature type="transmembrane region" description="Helical" evidence="1">
    <location>
        <begin position="59"/>
        <end position="79"/>
    </location>
</feature>
<gene>
    <name evidence="2" type="ORF">AVENLUH5627_02447</name>
</gene>
<dbReference type="RefSeq" id="WP_061519198.1">
    <property type="nucleotide sequence ID" value="NZ_JRUE01000201.1"/>
</dbReference>
<dbReference type="EMBL" id="JRUE01000201">
    <property type="protein sequence ID" value="KXZ66753.1"/>
    <property type="molecule type" value="Genomic_DNA"/>
</dbReference>
<sequence length="305" mass="35379">MQKGLKQQVSQWIAKRFQVDSVKTLLQKDVLVFIYKQGFLYLVLILITFIAGINYGNNLILGFCFLLSAILCISFYLTFKQLHDLKIEIVMPEVGQVNQPSIIKLMLKQHDKTVRYLRIQSSQQEQMIYVNQVQQTVELPVLPQQRGLHEFGVIKVYSTYPLGLVRAWTYLYPKQKIWIAPKAHDWQKEHKNQSTSAHDSLDEFKELRTFRQGDSYQNVAWKQVARGQGFFIKMFEAQANHQHLEIDYQQISALGHEEKLSFMMGLVEQCEQLGDDYALILPHARLESGQGYSQLIQAKLLLAQA</sequence>
<dbReference type="Proteomes" id="UP000075680">
    <property type="component" value="Unassembled WGS sequence"/>
</dbReference>
<dbReference type="PANTHER" id="PTHR34351:SF1">
    <property type="entry name" value="SLR1927 PROTEIN"/>
    <property type="match status" value="1"/>
</dbReference>
<keyword evidence="1" id="KW-0812">Transmembrane</keyword>
<dbReference type="PANTHER" id="PTHR34351">
    <property type="entry name" value="SLR1927 PROTEIN-RELATED"/>
    <property type="match status" value="1"/>
</dbReference>
<evidence type="ECO:0000313" key="3">
    <source>
        <dbReference type="Proteomes" id="UP000075680"/>
    </source>
</evidence>
<keyword evidence="1" id="KW-0472">Membrane</keyword>
<keyword evidence="1" id="KW-1133">Transmembrane helix</keyword>
<dbReference type="PATRIC" id="fig|52133.18.peg.2513"/>
<comment type="caution">
    <text evidence="2">The sequence shown here is derived from an EMBL/GenBank/DDBJ whole genome shotgun (WGS) entry which is preliminary data.</text>
</comment>
<dbReference type="AlphaFoldDB" id="A0A150HM06"/>
<proteinExistence type="predicted"/>
<evidence type="ECO:0000313" key="2">
    <source>
        <dbReference type="EMBL" id="KXZ66753.1"/>
    </source>
</evidence>
<accession>A0A150HM06</accession>
<feature type="transmembrane region" description="Helical" evidence="1">
    <location>
        <begin position="33"/>
        <end position="53"/>
    </location>
</feature>
<name>A0A150HM06_9GAMM</name>
<reference evidence="2 3" key="1">
    <citation type="journal article" date="2016" name="Sci. Rep.">
        <title>Genomic and phenotypic characterization of the species Acinetobacter venetianus.</title>
        <authorList>
            <person name="Fondi M."/>
            <person name="Maida I."/>
            <person name="Perrin E."/>
            <person name="Orlandini V."/>
            <person name="La Torre L."/>
            <person name="Bosi E."/>
            <person name="Negroni A."/>
            <person name="Zanaroli G."/>
            <person name="Fava F."/>
            <person name="Decorosi F."/>
            <person name="Giovannetti L."/>
            <person name="Viti C."/>
            <person name="Vaneechoutte M."/>
            <person name="Dijkshoorn L."/>
            <person name="Fani R."/>
        </authorList>
    </citation>
    <scope>NUCLEOTIDE SEQUENCE [LARGE SCALE GENOMIC DNA]</scope>
    <source>
        <strain evidence="2 3">LUH5627</strain>
    </source>
</reference>
<protein>
    <submittedName>
        <fullName evidence="2">Uncharacterized protein</fullName>
    </submittedName>
</protein>
<evidence type="ECO:0000256" key="1">
    <source>
        <dbReference type="SAM" id="Phobius"/>
    </source>
</evidence>